<dbReference type="OrthoDB" id="2240974at2"/>
<proteinExistence type="predicted"/>
<dbReference type="Pfam" id="PF12642">
    <property type="entry name" value="TpcC"/>
    <property type="match status" value="1"/>
</dbReference>
<dbReference type="CDD" id="cd16386">
    <property type="entry name" value="TcpC_N"/>
    <property type="match status" value="1"/>
</dbReference>
<accession>A0A4Y9JBF9</accession>
<protein>
    <submittedName>
        <fullName evidence="1">Conjugal transfer protein</fullName>
    </submittedName>
</protein>
<gene>
    <name evidence="1" type="ORF">E4T82_03970</name>
</gene>
<dbReference type="Proteomes" id="UP000297253">
    <property type="component" value="Unassembled WGS sequence"/>
</dbReference>
<name>A0A4Y9JBF9_9STRE</name>
<organism evidence="1 2">
    <name type="scientific">Streptococcus cuniculi</name>
    <dbReference type="NCBI Taxonomy" id="1432788"/>
    <lineage>
        <taxon>Bacteria</taxon>
        <taxon>Bacillati</taxon>
        <taxon>Bacillota</taxon>
        <taxon>Bacilli</taxon>
        <taxon>Lactobacillales</taxon>
        <taxon>Streptococcaceae</taxon>
        <taxon>Streptococcus</taxon>
    </lineage>
</organism>
<evidence type="ECO:0000313" key="1">
    <source>
        <dbReference type="EMBL" id="TFU98177.1"/>
    </source>
</evidence>
<dbReference type="AlphaFoldDB" id="A0A4Y9JBF9"/>
<reference evidence="1 2" key="1">
    <citation type="submission" date="2019-03" db="EMBL/GenBank/DDBJ databases">
        <title>Diversity of the mouse oral microbiome.</title>
        <authorList>
            <person name="Joseph S."/>
            <person name="Aduse-Opoku J."/>
            <person name="Curtis M."/>
            <person name="Wade W."/>
            <person name="Hashim A."/>
        </authorList>
    </citation>
    <scope>NUCLEOTIDE SEQUENCE [LARGE SCALE GENOMIC DNA]</scope>
    <source>
        <strain evidence="1 2">WM131</strain>
    </source>
</reference>
<dbReference type="InterPro" id="IPR035628">
    <property type="entry name" value="TcpC_C"/>
</dbReference>
<sequence>MKAKMGFLPKLKKKKQKNEMKLISQKKMNLYFVGGFFGIVLLCVLTVFVAFSKVARLSDPAPKTEQVALKTDDVDNRLRLFLESYISSYFNFSGERTAEETETLNSYYNFAPETKLQATNKIPTTLLSSKLVQIKDNIAVYRVYYEVGLTEKDTQKITVLFGIPYGGSDGQYYVAGLPFFRAVENLKAQEVDKKQQLQLNAIDDVSQSDRDALRTFLLLFFKNYTTSQDNLNVIAKDVKSLNGAQFKSIDYTFFKIEEGNKVTAYVQATLEIAGTVHAENYTFSIVKKDDGSFYVEKLEYVIPSGYAK</sequence>
<evidence type="ECO:0000313" key="2">
    <source>
        <dbReference type="Proteomes" id="UP000297253"/>
    </source>
</evidence>
<comment type="caution">
    <text evidence="1">The sequence shown here is derived from an EMBL/GenBank/DDBJ whole genome shotgun (WGS) entry which is preliminary data.</text>
</comment>
<dbReference type="Gene3D" id="3.10.450.540">
    <property type="match status" value="1"/>
</dbReference>
<dbReference type="EMBL" id="SPPD01000004">
    <property type="protein sequence ID" value="TFU98177.1"/>
    <property type="molecule type" value="Genomic_DNA"/>
</dbReference>
<dbReference type="RefSeq" id="WP_135181584.1">
    <property type="nucleotide sequence ID" value="NZ_JADGKZ010000004.1"/>
</dbReference>
<dbReference type="InterPro" id="IPR024735">
    <property type="entry name" value="TcpC"/>
</dbReference>
<dbReference type="CDD" id="cd16428">
    <property type="entry name" value="TcpC_C"/>
    <property type="match status" value="1"/>
</dbReference>